<reference evidence="11" key="1">
    <citation type="submission" date="2011-12" db="EMBL/GenBank/DDBJ databases">
        <title>The Draft Genome of Lepisosteus oculatus.</title>
        <authorList>
            <consortium name="The Broad Institute Genome Assembly &amp; Analysis Group"/>
            <consortium name="Computational R&amp;D Group"/>
            <consortium name="and Sequencing Platform"/>
            <person name="Di Palma F."/>
            <person name="Alfoldi J."/>
            <person name="Johnson J."/>
            <person name="Berlin A."/>
            <person name="Gnerre S."/>
            <person name="Jaffe D."/>
            <person name="MacCallum I."/>
            <person name="Young S."/>
            <person name="Walker B.J."/>
            <person name="Lander E.S."/>
            <person name="Lindblad-Toh K."/>
        </authorList>
    </citation>
    <scope>NUCLEOTIDE SEQUENCE [LARGE SCALE GENOMIC DNA]</scope>
</reference>
<dbReference type="CDD" id="cd16269">
    <property type="entry name" value="GBP_C"/>
    <property type="match status" value="1"/>
</dbReference>
<keyword evidence="3" id="KW-0378">Hydrolase</keyword>
<dbReference type="InterPro" id="IPR003191">
    <property type="entry name" value="Guanylate-bd/ATL_C"/>
</dbReference>
<evidence type="ECO:0000256" key="8">
    <source>
        <dbReference type="SAM" id="SignalP"/>
    </source>
</evidence>
<organism evidence="10 11">
    <name type="scientific">Lepisosteus oculatus</name>
    <name type="common">Spotted gar</name>
    <dbReference type="NCBI Taxonomy" id="7918"/>
    <lineage>
        <taxon>Eukaryota</taxon>
        <taxon>Metazoa</taxon>
        <taxon>Chordata</taxon>
        <taxon>Craniata</taxon>
        <taxon>Vertebrata</taxon>
        <taxon>Euteleostomi</taxon>
        <taxon>Actinopterygii</taxon>
        <taxon>Neopterygii</taxon>
        <taxon>Holostei</taxon>
        <taxon>Semionotiformes</taxon>
        <taxon>Lepisosteidae</taxon>
        <taxon>Lepisosteus</taxon>
    </lineage>
</organism>
<evidence type="ECO:0000256" key="6">
    <source>
        <dbReference type="PROSITE-ProRule" id="PRU01052"/>
    </source>
</evidence>
<feature type="signal peptide" evidence="8">
    <location>
        <begin position="1"/>
        <end position="19"/>
    </location>
</feature>
<reference evidence="10" key="2">
    <citation type="submission" date="2025-08" db="UniProtKB">
        <authorList>
            <consortium name="Ensembl"/>
        </authorList>
    </citation>
    <scope>IDENTIFICATION</scope>
</reference>
<dbReference type="GO" id="GO:0045087">
    <property type="term" value="P:innate immune response"/>
    <property type="evidence" value="ECO:0007669"/>
    <property type="project" value="UniProtKB-KW"/>
</dbReference>
<dbReference type="KEGG" id="loc:102686393"/>
<dbReference type="InParanoid" id="W5NEQ2"/>
<feature type="chain" id="PRO_5004867508" evidence="8">
    <location>
        <begin position="20"/>
        <end position="647"/>
    </location>
</feature>
<dbReference type="GO" id="GO:0005525">
    <property type="term" value="F:GTP binding"/>
    <property type="evidence" value="ECO:0000318"/>
    <property type="project" value="GO_Central"/>
</dbReference>
<dbReference type="Pfam" id="PF02263">
    <property type="entry name" value="GBP"/>
    <property type="match status" value="1"/>
</dbReference>
<feature type="domain" description="GB1/RHD3-type G" evidence="9">
    <location>
        <begin position="91"/>
        <end position="329"/>
    </location>
</feature>
<dbReference type="Pfam" id="PF02841">
    <property type="entry name" value="GBP_C"/>
    <property type="match status" value="1"/>
</dbReference>
<dbReference type="Gene3D" id="3.40.50.300">
    <property type="entry name" value="P-loop containing nucleotide triphosphate hydrolases"/>
    <property type="match status" value="1"/>
</dbReference>
<dbReference type="InterPro" id="IPR027417">
    <property type="entry name" value="P-loop_NTPase"/>
</dbReference>
<dbReference type="AlphaFoldDB" id="W5NEQ2"/>
<evidence type="ECO:0000259" key="9">
    <source>
        <dbReference type="PROSITE" id="PS51715"/>
    </source>
</evidence>
<dbReference type="InterPro" id="IPR037684">
    <property type="entry name" value="GBP_C"/>
</dbReference>
<dbReference type="SUPFAM" id="SSF52540">
    <property type="entry name" value="P-loop containing nucleoside triphosphate hydrolases"/>
    <property type="match status" value="1"/>
</dbReference>
<dbReference type="CDD" id="cd01851">
    <property type="entry name" value="GBP"/>
    <property type="match status" value="1"/>
</dbReference>
<evidence type="ECO:0000313" key="11">
    <source>
        <dbReference type="Proteomes" id="UP000018468"/>
    </source>
</evidence>
<accession>W5NEQ2</accession>
<keyword evidence="5" id="KW-0342">GTP-binding</keyword>
<dbReference type="Bgee" id="ENSLOCG00000015527">
    <property type="expression patterns" value="Expressed in pharyngeal gill and 12 other cell types or tissues"/>
</dbReference>
<comment type="similarity">
    <text evidence="6">Belongs to the TRAFAC class dynamin-like GTPase superfamily. GB1/RHD3 GTPase family.</text>
</comment>
<sequence>MHYETGFLLLCSILVSVLGSSSFHTFPFLATCSREAEEKSCTDQGEMLANDDNTLELKPGPEMENAMELVINRNGKLSVNQEALQVLSEIDRPVVVVAVAGPARTGKSYLLNRLAGRKKGFQLGSTVQSHTKGIWMWCLRHPTNPDHELVLLDTEGFGDPEKGDDDNDHSIFTLGILLSSMFVYNSVGNIDQNSLKDLHFVTKLAQWIQKDTQTNGSSTSDFITFFPEFVWILRDLTLDLVIYGEPVTADQYLERVLRLNKYTDEKAKKFNDLRRCIREYFPSRNCFGLVTPTMASNLKRLEELQDHEMDPLFVKQFADFSSYVYNTAKAKDVDGMYNVTGRVLGNLVDTYVQALNHGQRLCVESAVERLADIENSAAVEKAVTYYTSHMNSSPVTSLEELFKQNTEHFNKSLEIFLKHSMMDRNHTYYLKLFRALKEKYEDLRHNIETESEKRCTSVLKELESIVKERLTSGYYIKPGGYGDFTADVEDTVKKYNARVEGEVLASKVLDIFLQQINSYSKNIQRADTLLQQAEVKERLKEQQEESKEKARREREVEEKEKMKQKEEAIRMLEEKNEEITQGMTKRAQDIINRKKQEQEDYEKEGSKKDWERMKWEIENYGHNQKLQRKSYFETFKKLLQWVFSWFY</sequence>
<feature type="region of interest" description="Disordered" evidence="7">
    <location>
        <begin position="574"/>
        <end position="606"/>
    </location>
</feature>
<reference evidence="10" key="3">
    <citation type="submission" date="2025-09" db="UniProtKB">
        <authorList>
            <consortium name="Ensembl"/>
        </authorList>
    </citation>
    <scope>IDENTIFICATION</scope>
</reference>
<keyword evidence="1" id="KW-0399">Innate immunity</keyword>
<evidence type="ECO:0000313" key="10">
    <source>
        <dbReference type="Ensembl" id="ENSLOCP00000019111.1"/>
    </source>
</evidence>
<keyword evidence="11" id="KW-1185">Reference proteome</keyword>
<keyword evidence="8" id="KW-0732">Signal</keyword>
<dbReference type="OrthoDB" id="2135133at2759"/>
<dbReference type="FunFam" id="3.40.50.300:FF:000422">
    <property type="entry name" value="Guanylate-binding protein 1"/>
    <property type="match status" value="1"/>
</dbReference>
<dbReference type="EMBL" id="AHAT01031373">
    <property type="status" value="NOT_ANNOTATED_CDS"/>
    <property type="molecule type" value="Genomic_DNA"/>
</dbReference>
<evidence type="ECO:0000256" key="2">
    <source>
        <dbReference type="ARBA" id="ARBA00022741"/>
    </source>
</evidence>
<keyword evidence="4" id="KW-0391">Immunity</keyword>
<evidence type="ECO:0000256" key="1">
    <source>
        <dbReference type="ARBA" id="ARBA00022588"/>
    </source>
</evidence>
<feature type="region of interest" description="Disordered" evidence="7">
    <location>
        <begin position="539"/>
        <end position="559"/>
    </location>
</feature>
<dbReference type="InterPro" id="IPR030386">
    <property type="entry name" value="G_GB1_RHD3_dom"/>
</dbReference>
<dbReference type="GeneID" id="102686393"/>
<proteinExistence type="inferred from homology"/>
<dbReference type="Ensembl" id="ENSLOCT00000019143.1">
    <property type="protein sequence ID" value="ENSLOCP00000019111.1"/>
    <property type="gene ID" value="ENSLOCG00000015527.1"/>
</dbReference>
<feature type="compositionally biased region" description="Basic and acidic residues" evidence="7">
    <location>
        <begin position="586"/>
        <end position="606"/>
    </location>
</feature>
<protein>
    <submittedName>
        <fullName evidence="10">Guanylate-binding protein 1-like</fullName>
    </submittedName>
</protein>
<dbReference type="PANTHER" id="PTHR10751">
    <property type="entry name" value="GUANYLATE BINDING PROTEIN"/>
    <property type="match status" value="1"/>
</dbReference>
<dbReference type="GO" id="GO:0003924">
    <property type="term" value="F:GTPase activity"/>
    <property type="evidence" value="ECO:0000318"/>
    <property type="project" value="GO_Central"/>
</dbReference>
<dbReference type="Proteomes" id="UP000018468">
    <property type="component" value="Linkage group LG1"/>
</dbReference>
<keyword evidence="2" id="KW-0547">Nucleotide-binding</keyword>
<dbReference type="SUPFAM" id="SSF48340">
    <property type="entry name" value="Interferon-induced guanylate-binding protein 1 (GBP1), C-terminal domain"/>
    <property type="match status" value="1"/>
</dbReference>
<dbReference type="eggNOG" id="KOG2037">
    <property type="taxonomic scope" value="Eukaryota"/>
</dbReference>
<dbReference type="InterPro" id="IPR015894">
    <property type="entry name" value="Guanylate-bd_N"/>
</dbReference>
<evidence type="ECO:0000256" key="5">
    <source>
        <dbReference type="ARBA" id="ARBA00023134"/>
    </source>
</evidence>
<dbReference type="OMA" id="EHALIMK"/>
<name>W5NEQ2_LEPOC</name>
<evidence type="ECO:0000256" key="4">
    <source>
        <dbReference type="ARBA" id="ARBA00022859"/>
    </source>
</evidence>
<dbReference type="InterPro" id="IPR036543">
    <property type="entry name" value="Guanylate-bd_C_sf"/>
</dbReference>
<dbReference type="PROSITE" id="PS51715">
    <property type="entry name" value="G_GB1_RHD3"/>
    <property type="match status" value="1"/>
</dbReference>
<dbReference type="GeneTree" id="ENSGT00940000162297"/>
<dbReference type="Gene3D" id="1.20.1000.10">
    <property type="entry name" value="Guanylate-binding protein, C-terminal domain"/>
    <property type="match status" value="1"/>
</dbReference>
<evidence type="ECO:0000256" key="3">
    <source>
        <dbReference type="ARBA" id="ARBA00022801"/>
    </source>
</evidence>
<evidence type="ECO:0000256" key="7">
    <source>
        <dbReference type="SAM" id="MobiDB-lite"/>
    </source>
</evidence>